<accession>A0A840XKV0</accession>
<dbReference type="RefSeq" id="WP_153982333.1">
    <property type="nucleotide sequence ID" value="NZ_BAAANZ010000007.1"/>
</dbReference>
<feature type="transmembrane region" description="Helical" evidence="5">
    <location>
        <begin position="300"/>
        <end position="320"/>
    </location>
</feature>
<dbReference type="PROSITE" id="PS50850">
    <property type="entry name" value="MFS"/>
    <property type="match status" value="1"/>
</dbReference>
<feature type="transmembrane region" description="Helical" evidence="5">
    <location>
        <begin position="355"/>
        <end position="378"/>
    </location>
</feature>
<feature type="transmembrane region" description="Helical" evidence="5">
    <location>
        <begin position="143"/>
        <end position="164"/>
    </location>
</feature>
<sequence length="425" mass="42758">MSAAPEPAAAPRPSSRRGELLLGIAAIVLMAATMRLPVAALSPLAGRIDADIPLSALALGALGTAPPLAFALAGLLAPRVGRRLGLESALLLALLAMIAGHLLRAAAVDYAMLLAATVLLLLGAGFGNVLLPAAVKTITPDRIGMMTAAYAMIMSIGAAVPPLVAVPLAELGDWRLALAVWAALVGVAAVPWVVLATRAGRARRVAAAAVADGGADAHPQPRRIARSALLRSPTVWGIGIPFTVSSISAYAGYALLPPLLRETAGVGEAQAGALLALLGFLGLPLAALGPLLATRLRTPTPLLIASTVLFTTAYGGLLLAPATATLLWMGALGLAYITFPMCLALFALRSRTPATASVVSGAVQGVGYAVAAVAPLLLGGLRDATGSWSAALVVMLVVGLGNLVAVPLLARRGTVDDEVGVGLSR</sequence>
<feature type="transmembrane region" description="Helical" evidence="5">
    <location>
        <begin position="20"/>
        <end position="40"/>
    </location>
</feature>
<dbReference type="InterPro" id="IPR011701">
    <property type="entry name" value="MFS"/>
</dbReference>
<dbReference type="Gene3D" id="1.20.1250.20">
    <property type="entry name" value="MFS general substrate transporter like domains"/>
    <property type="match status" value="1"/>
</dbReference>
<proteinExistence type="predicted"/>
<evidence type="ECO:0000256" key="3">
    <source>
        <dbReference type="ARBA" id="ARBA00022989"/>
    </source>
</evidence>
<comment type="subcellular location">
    <subcellularLocation>
        <location evidence="1">Cell membrane</location>
        <topology evidence="1">Multi-pass membrane protein</topology>
    </subcellularLocation>
</comment>
<evidence type="ECO:0000313" key="7">
    <source>
        <dbReference type="EMBL" id="MBB5616519.1"/>
    </source>
</evidence>
<dbReference type="PANTHER" id="PTHR23523">
    <property type="match status" value="1"/>
</dbReference>
<dbReference type="GO" id="GO:0005886">
    <property type="term" value="C:plasma membrane"/>
    <property type="evidence" value="ECO:0007669"/>
    <property type="project" value="UniProtKB-SubCell"/>
</dbReference>
<organism evidence="7 8">
    <name type="scientific">Microcella frigidaquae</name>
    <dbReference type="NCBI Taxonomy" id="424758"/>
    <lineage>
        <taxon>Bacteria</taxon>
        <taxon>Bacillati</taxon>
        <taxon>Actinomycetota</taxon>
        <taxon>Actinomycetes</taxon>
        <taxon>Micrococcales</taxon>
        <taxon>Microbacteriaceae</taxon>
        <taxon>Microcella</taxon>
    </lineage>
</organism>
<dbReference type="OrthoDB" id="5317164at2"/>
<reference evidence="7 8" key="1">
    <citation type="submission" date="2020-08" db="EMBL/GenBank/DDBJ databases">
        <title>Sequencing the genomes of 1000 actinobacteria strains.</title>
        <authorList>
            <person name="Klenk H.-P."/>
        </authorList>
    </citation>
    <scope>NUCLEOTIDE SEQUENCE [LARGE SCALE GENOMIC DNA]</scope>
    <source>
        <strain evidence="7 8">DSM 23889</strain>
    </source>
</reference>
<feature type="transmembrane region" description="Helical" evidence="5">
    <location>
        <begin position="390"/>
        <end position="410"/>
    </location>
</feature>
<evidence type="ECO:0000256" key="4">
    <source>
        <dbReference type="ARBA" id="ARBA00023136"/>
    </source>
</evidence>
<protein>
    <submittedName>
        <fullName evidence="7">CP family cyanate transporter-like MFS transporter</fullName>
    </submittedName>
</protein>
<evidence type="ECO:0000259" key="6">
    <source>
        <dbReference type="PROSITE" id="PS50850"/>
    </source>
</evidence>
<feature type="transmembrane region" description="Helical" evidence="5">
    <location>
        <begin position="52"/>
        <end position="77"/>
    </location>
</feature>
<dbReference type="Proteomes" id="UP000552883">
    <property type="component" value="Unassembled WGS sequence"/>
</dbReference>
<dbReference type="InterPro" id="IPR036259">
    <property type="entry name" value="MFS_trans_sf"/>
</dbReference>
<feature type="transmembrane region" description="Helical" evidence="5">
    <location>
        <begin position="233"/>
        <end position="253"/>
    </location>
</feature>
<dbReference type="GO" id="GO:0022857">
    <property type="term" value="F:transmembrane transporter activity"/>
    <property type="evidence" value="ECO:0007669"/>
    <property type="project" value="InterPro"/>
</dbReference>
<evidence type="ECO:0000256" key="2">
    <source>
        <dbReference type="ARBA" id="ARBA00022692"/>
    </source>
</evidence>
<feature type="transmembrane region" description="Helical" evidence="5">
    <location>
        <begin position="273"/>
        <end position="293"/>
    </location>
</feature>
<keyword evidence="4 5" id="KW-0472">Membrane</keyword>
<evidence type="ECO:0000313" key="8">
    <source>
        <dbReference type="Proteomes" id="UP000552883"/>
    </source>
</evidence>
<dbReference type="Pfam" id="PF07690">
    <property type="entry name" value="MFS_1"/>
    <property type="match status" value="1"/>
</dbReference>
<gene>
    <name evidence="7" type="ORF">BJ959_000015</name>
</gene>
<keyword evidence="2 5" id="KW-0812">Transmembrane</keyword>
<comment type="caution">
    <text evidence="7">The sequence shown here is derived from an EMBL/GenBank/DDBJ whole genome shotgun (WGS) entry which is preliminary data.</text>
</comment>
<feature type="transmembrane region" description="Helical" evidence="5">
    <location>
        <begin position="84"/>
        <end position="104"/>
    </location>
</feature>
<dbReference type="SUPFAM" id="SSF103473">
    <property type="entry name" value="MFS general substrate transporter"/>
    <property type="match status" value="1"/>
</dbReference>
<dbReference type="InterPro" id="IPR020846">
    <property type="entry name" value="MFS_dom"/>
</dbReference>
<feature type="transmembrane region" description="Helical" evidence="5">
    <location>
        <begin position="176"/>
        <end position="195"/>
    </location>
</feature>
<dbReference type="InterPro" id="IPR052524">
    <property type="entry name" value="MFS_Cyanate_Porter"/>
</dbReference>
<evidence type="ECO:0000256" key="5">
    <source>
        <dbReference type="SAM" id="Phobius"/>
    </source>
</evidence>
<dbReference type="AlphaFoldDB" id="A0A840XKV0"/>
<feature type="domain" description="Major facilitator superfamily (MFS) profile" evidence="6">
    <location>
        <begin position="21"/>
        <end position="413"/>
    </location>
</feature>
<keyword evidence="8" id="KW-1185">Reference proteome</keyword>
<dbReference type="EMBL" id="JACHBS010000001">
    <property type="protein sequence ID" value="MBB5616519.1"/>
    <property type="molecule type" value="Genomic_DNA"/>
</dbReference>
<feature type="transmembrane region" description="Helical" evidence="5">
    <location>
        <begin position="110"/>
        <end position="131"/>
    </location>
</feature>
<feature type="transmembrane region" description="Helical" evidence="5">
    <location>
        <begin position="326"/>
        <end position="348"/>
    </location>
</feature>
<keyword evidence="3 5" id="KW-1133">Transmembrane helix</keyword>
<dbReference type="PANTHER" id="PTHR23523:SF2">
    <property type="entry name" value="2-NITROIMIDAZOLE TRANSPORTER"/>
    <property type="match status" value="1"/>
</dbReference>
<evidence type="ECO:0000256" key="1">
    <source>
        <dbReference type="ARBA" id="ARBA00004651"/>
    </source>
</evidence>
<name>A0A840XKV0_9MICO</name>